<dbReference type="Gene3D" id="2.60.40.1080">
    <property type="match status" value="1"/>
</dbReference>
<reference evidence="2" key="1">
    <citation type="journal article" date="2022" name="Cell Host Microbe">
        <title>Colonization of the live biotherapeutic product VE303 and modulation of the microbiota and metabolites in healthy volunteers.</title>
        <authorList>
            <person name="Dsouza M."/>
            <person name="Menon R."/>
            <person name="Crossette E."/>
            <person name="Bhattarai S.K."/>
            <person name="Schneider J."/>
            <person name="Kim Y.G."/>
            <person name="Reddy S."/>
            <person name="Caballero S."/>
            <person name="Felix C."/>
            <person name="Cornacchione L."/>
            <person name="Hendrickson J."/>
            <person name="Watson A.R."/>
            <person name="Minot S.S."/>
            <person name="Greenfield N."/>
            <person name="Schopf L."/>
            <person name="Szabady R."/>
            <person name="Patarroyo J."/>
            <person name="Smith W."/>
            <person name="Harrison P."/>
            <person name="Kuijper E.J."/>
            <person name="Kelly C.P."/>
            <person name="Olle B."/>
            <person name="Bobilev D."/>
            <person name="Silber J.L."/>
            <person name="Bucci V."/>
            <person name="Roberts B."/>
            <person name="Faith J."/>
            <person name="Norman J.M."/>
        </authorList>
    </citation>
    <scope>NUCLEOTIDE SEQUENCE</scope>
    <source>
        <strain evidence="2">VE303-04</strain>
    </source>
</reference>
<organism evidence="2 3">
    <name type="scientific">Clostridium symbiosum</name>
    <name type="common">Bacteroides symbiosus</name>
    <dbReference type="NCBI Taxonomy" id="1512"/>
    <lineage>
        <taxon>Bacteria</taxon>
        <taxon>Bacillati</taxon>
        <taxon>Bacillota</taxon>
        <taxon>Clostridia</taxon>
        <taxon>Lachnospirales</taxon>
        <taxon>Lachnospiraceae</taxon>
        <taxon>Otoolea</taxon>
    </lineage>
</organism>
<sequence length="1262" mass="134942">MKKRNQGILRQGKGLTSAVLITIMLLTGSLHGLAATNGFTFEDWDTVYSREFDGRRKENRMTTPGEAEPERLAAASGSEIPATSSMALSAVGKSSLGDIWDNWNGDFSFLDGTAGDGSEKKPYQIKNKNQLMGLAQLAAMGMRVQPGEGNEEIIGSYDGKHFRLMSNIDLGGMEWNPIGYFRDSSEFSGEITNKFFGSFDGNGKTISNFRLNRTSWNKVGFFGAIEDAAVKNLTLKPGKTVCGQKEVAILAGSAVNSKITGCTVSGSVSASGTSGGITAVIEGSGPSLSVIENCISNVTIDVNGGIDTYVGGIAGKAAGSSIVDCRVETGDNSTSRIQGRNATVGGIAGFQNASDIYNSYVSGTIGGSGSGIVGGITGKYASGRMKVARFEGIIGQSGTGAAGHRGTFIGHREAGDYFRYGADVGFLFADMESKIAFNICGSGIPDDNEYTYSANIGYSHPGDPFYTLVQGGVSKNISDQYYYEVLEKGILSIIDEDHGGAGADEAGYSIDHFAPNDAGRPTRGYLITIPQIDTISSGTYYYDVAMLEARGDGSYYRAVNKGKRGAVAPGKSVTVTTSPNNTEEAKFQMDGVPTYTAVGGEKETTYRNGGEYTFTMPEENTEVKAVYKKVAARVSVVPSNFNISVIQERTGNRKNPVKTTKVLDHNGKLIASYINGALQQGTQIQPVFIQAVVDTNNDVADNSVKWSVDDPDLIILAANDDEDREGFTKKSASVCVNLNASFLDDTIRKLEKEQADNAYRYPIPDTIFGAGHQNGGVAVLTASTRPAASFEGKPCTGNCRINVTFQIKDKTYVANEGAVIDQEELRFTVTRRLTGGRKKPEERILVTPPQNLTASFSPDFFDRKDITWSVDDPAVATVDGENRSAGVSVRKDAKWIQDIIETDDGIRTNEPYAVLGGSGSRETKVTVTADDMLGNRQTANCNIVINFVTEDQTEVYAEGVITEPQTMNFELECTKSGKRSSPVISWTGDGEKKIKAVVLPEMAFNKACRFEVSDDSLKLDGDGTVTVNRNAKWIQDTDKTYPYTAVHTAIITATTEDGGFKAICNATIRYKLSDLTYGGSGGGKGGSSGGGSGSSSGVSPGGGIGPAGNGPAAGTSAPAGSVVGTWVNTADGLWAFTAHGRMYHNEWAYVHNPYAGREQSSTDWFRFDENGHMVSGWYPDTDGNLYYLWPKSDGTQGHMVTGWQWIAGADGLERRYYFNPEPDGTRGALLKNTTLPDGNQVNDKGEWTVEGVTQVRVPGISI</sequence>
<evidence type="ECO:0000313" key="3">
    <source>
        <dbReference type="Proteomes" id="UP001203136"/>
    </source>
</evidence>
<dbReference type="Gene3D" id="2.10.270.10">
    <property type="entry name" value="Cholin Binding"/>
    <property type="match status" value="1"/>
</dbReference>
<proteinExistence type="predicted"/>
<feature type="region of interest" description="Disordered" evidence="1">
    <location>
        <begin position="1081"/>
        <end position="1116"/>
    </location>
</feature>
<evidence type="ECO:0000256" key="1">
    <source>
        <dbReference type="SAM" id="MobiDB-lite"/>
    </source>
</evidence>
<evidence type="ECO:0000313" key="2">
    <source>
        <dbReference type="EMBL" id="MCK0086690.1"/>
    </source>
</evidence>
<dbReference type="SUPFAM" id="SSF69360">
    <property type="entry name" value="Cell wall binding repeat"/>
    <property type="match status" value="1"/>
</dbReference>
<dbReference type="AlphaFoldDB" id="A0AAW5F2Q0"/>
<name>A0AAW5F2Q0_CLOSY</name>
<protein>
    <submittedName>
        <fullName evidence="2">Peptidase A26</fullName>
    </submittedName>
</protein>
<accession>A0AAW5F2Q0</accession>
<feature type="compositionally biased region" description="Gly residues" evidence="1">
    <location>
        <begin position="1081"/>
        <end position="1108"/>
    </location>
</feature>
<dbReference type="RefSeq" id="WP_247213219.1">
    <property type="nucleotide sequence ID" value="NZ_JAINVB010000001.1"/>
</dbReference>
<dbReference type="Proteomes" id="UP001203136">
    <property type="component" value="Unassembled WGS sequence"/>
</dbReference>
<dbReference type="Gene3D" id="2.160.20.110">
    <property type="match status" value="1"/>
</dbReference>
<comment type="caution">
    <text evidence="2">The sequence shown here is derived from an EMBL/GenBank/DDBJ whole genome shotgun (WGS) entry which is preliminary data.</text>
</comment>
<dbReference type="EMBL" id="JAINVB010000001">
    <property type="protein sequence ID" value="MCK0086690.1"/>
    <property type="molecule type" value="Genomic_DNA"/>
</dbReference>
<gene>
    <name evidence="2" type="ORF">K5I21_12545</name>
</gene>